<sequence>MSALVGTSSGLRVAVALGLSGSAWCSGAIMSFSTFSIPTLFDPIPSVFANTNTLSLGQAPSIWEHLYNRGKKTMPPIAATAALAFGYAAYYLVEDLSSSSKSAQSKLVLESVLRTRNLLALAGALTVMIVPYTLAVMKKTNAALGVKASEARERAKKGEVLGLSVGEKEEAEVSRLLKRWNMLNTGRALFPLAGCILGIVAVFF</sequence>
<protein>
    <recommendedName>
        <fullName evidence="9">DUF1772-domain-containing protein</fullName>
    </recommendedName>
</protein>
<feature type="transmembrane region" description="Helical" evidence="5">
    <location>
        <begin position="185"/>
        <end position="203"/>
    </location>
</feature>
<evidence type="ECO:0000256" key="4">
    <source>
        <dbReference type="ARBA" id="ARBA00023136"/>
    </source>
</evidence>
<gene>
    <name evidence="7" type="ORF">D9757_008422</name>
    <name evidence="6" type="ORF">D9757_013327</name>
</gene>
<dbReference type="Proteomes" id="UP000518752">
    <property type="component" value="Unassembled WGS sequence"/>
</dbReference>
<comment type="caution">
    <text evidence="6">The sequence shown here is derived from an EMBL/GenBank/DDBJ whole genome shotgun (WGS) entry which is preliminary data.</text>
</comment>
<evidence type="ECO:0000313" key="7">
    <source>
        <dbReference type="EMBL" id="KAF5383378.1"/>
    </source>
</evidence>
<evidence type="ECO:0008006" key="9">
    <source>
        <dbReference type="Google" id="ProtNLM"/>
    </source>
</evidence>
<dbReference type="EMBL" id="JAACJN010000048">
    <property type="protein sequence ID" value="KAF5383378.1"/>
    <property type="molecule type" value="Genomic_DNA"/>
</dbReference>
<feature type="transmembrane region" description="Helical" evidence="5">
    <location>
        <begin position="118"/>
        <end position="137"/>
    </location>
</feature>
<evidence type="ECO:0000313" key="8">
    <source>
        <dbReference type="Proteomes" id="UP000518752"/>
    </source>
</evidence>
<dbReference type="OrthoDB" id="2585651at2759"/>
<dbReference type="PANTHER" id="PTHR35042">
    <property type="entry name" value="ANTHRONE OXYGENASE ENCC"/>
    <property type="match status" value="1"/>
</dbReference>
<reference evidence="6 8" key="1">
    <citation type="journal article" date="2020" name="ISME J.">
        <title>Uncovering the hidden diversity of litter-decomposition mechanisms in mushroom-forming fungi.</title>
        <authorList>
            <person name="Floudas D."/>
            <person name="Bentzer J."/>
            <person name="Ahren D."/>
            <person name="Johansson T."/>
            <person name="Persson P."/>
            <person name="Tunlid A."/>
        </authorList>
    </citation>
    <scope>NUCLEOTIDE SEQUENCE [LARGE SCALE GENOMIC DNA]</scope>
    <source>
        <strain evidence="6 8">CBS 406.79</strain>
    </source>
</reference>
<dbReference type="AlphaFoldDB" id="A0A8H5G318"/>
<keyword evidence="2 5" id="KW-0812">Transmembrane</keyword>
<dbReference type="EMBL" id="JAACJN010000239">
    <property type="protein sequence ID" value="KAF5357437.1"/>
    <property type="molecule type" value="Genomic_DNA"/>
</dbReference>
<dbReference type="GO" id="GO:0016020">
    <property type="term" value="C:membrane"/>
    <property type="evidence" value="ECO:0007669"/>
    <property type="project" value="UniProtKB-SubCell"/>
</dbReference>
<feature type="transmembrane region" description="Helical" evidence="5">
    <location>
        <begin position="74"/>
        <end position="93"/>
    </location>
</feature>
<comment type="subcellular location">
    <subcellularLocation>
        <location evidence="1">Membrane</location>
        <topology evidence="1">Multi-pass membrane protein</topology>
    </subcellularLocation>
</comment>
<evidence type="ECO:0000256" key="2">
    <source>
        <dbReference type="ARBA" id="ARBA00022692"/>
    </source>
</evidence>
<keyword evidence="3 5" id="KW-1133">Transmembrane helix</keyword>
<dbReference type="Pfam" id="PF08592">
    <property type="entry name" value="Anthrone_oxy"/>
    <property type="match status" value="1"/>
</dbReference>
<dbReference type="InterPro" id="IPR013901">
    <property type="entry name" value="Anthrone_oxy"/>
</dbReference>
<name>A0A8H5G318_9AGAR</name>
<organism evidence="6 8">
    <name type="scientific">Collybiopsis confluens</name>
    <dbReference type="NCBI Taxonomy" id="2823264"/>
    <lineage>
        <taxon>Eukaryota</taxon>
        <taxon>Fungi</taxon>
        <taxon>Dikarya</taxon>
        <taxon>Basidiomycota</taxon>
        <taxon>Agaricomycotina</taxon>
        <taxon>Agaricomycetes</taxon>
        <taxon>Agaricomycetidae</taxon>
        <taxon>Agaricales</taxon>
        <taxon>Marasmiineae</taxon>
        <taxon>Omphalotaceae</taxon>
        <taxon>Collybiopsis</taxon>
    </lineage>
</organism>
<dbReference type="PANTHER" id="PTHR35042:SF1">
    <property type="entry name" value="DUF1772-DOMAIN-CONTAINING PROTEIN"/>
    <property type="match status" value="1"/>
</dbReference>
<evidence type="ECO:0000256" key="3">
    <source>
        <dbReference type="ARBA" id="ARBA00022989"/>
    </source>
</evidence>
<evidence type="ECO:0000256" key="1">
    <source>
        <dbReference type="ARBA" id="ARBA00004141"/>
    </source>
</evidence>
<accession>A0A8H5G318</accession>
<evidence type="ECO:0000256" key="5">
    <source>
        <dbReference type="SAM" id="Phobius"/>
    </source>
</evidence>
<evidence type="ECO:0000313" key="6">
    <source>
        <dbReference type="EMBL" id="KAF5357437.1"/>
    </source>
</evidence>
<proteinExistence type="predicted"/>
<keyword evidence="4 5" id="KW-0472">Membrane</keyword>
<keyword evidence="8" id="KW-1185">Reference proteome</keyword>